<evidence type="ECO:0000256" key="2">
    <source>
        <dbReference type="ARBA" id="ARBA00022527"/>
    </source>
</evidence>
<keyword evidence="11" id="KW-1185">Reference proteome</keyword>
<dbReference type="PROSITE" id="PS00108">
    <property type="entry name" value="PROTEIN_KINASE_ST"/>
    <property type="match status" value="1"/>
</dbReference>
<evidence type="ECO:0000256" key="1">
    <source>
        <dbReference type="ARBA" id="ARBA00012513"/>
    </source>
</evidence>
<dbReference type="HOGENOM" id="CLU_349437_0_0_11"/>
<dbReference type="Gene3D" id="1.10.510.10">
    <property type="entry name" value="Transferase(Phosphotransferase) domain 1"/>
    <property type="match status" value="1"/>
</dbReference>
<protein>
    <recommendedName>
        <fullName evidence="1">non-specific serine/threonine protein kinase</fullName>
        <ecNumber evidence="1">2.7.11.1</ecNumber>
    </recommendedName>
</protein>
<dbReference type="EC" id="2.7.11.1" evidence="1"/>
<evidence type="ECO:0000256" key="4">
    <source>
        <dbReference type="ARBA" id="ARBA00022741"/>
    </source>
</evidence>
<dbReference type="Proteomes" id="UP000001219">
    <property type="component" value="Chromosome"/>
</dbReference>
<reference evidence="10 11" key="2">
    <citation type="journal article" date="2010" name="Stand. Genomic Sci.">
        <title>Complete genome sequence of Gordonia bronchialis type strain (3410).</title>
        <authorList>
            <person name="Ivanova N."/>
            <person name="Sikorski J."/>
            <person name="Jando M."/>
            <person name="Lapidus A."/>
            <person name="Nolan M."/>
            <person name="Lucas S."/>
            <person name="Del Rio T.G."/>
            <person name="Tice H."/>
            <person name="Copeland A."/>
            <person name="Cheng J.F."/>
            <person name="Chen F."/>
            <person name="Bruce D."/>
            <person name="Goodwin L."/>
            <person name="Pitluck S."/>
            <person name="Mavromatis K."/>
            <person name="Ovchinnikova G."/>
            <person name="Pati A."/>
            <person name="Chen A."/>
            <person name="Palaniappan K."/>
            <person name="Land M."/>
            <person name="Hauser L."/>
            <person name="Chang Y.J."/>
            <person name="Jeffries C.D."/>
            <person name="Chain P."/>
            <person name="Saunders E."/>
            <person name="Han C."/>
            <person name="Detter J.C."/>
            <person name="Brettin T."/>
            <person name="Rohde M."/>
            <person name="Goker M."/>
            <person name="Bristow J."/>
            <person name="Eisen J.A."/>
            <person name="Markowitz V."/>
            <person name="Hugenholtz P."/>
            <person name="Klenk H.P."/>
            <person name="Kyrpides N.C."/>
        </authorList>
    </citation>
    <scope>NUCLEOTIDE SEQUENCE [LARGE SCALE GENOMIC DNA]</scope>
    <source>
        <strain evidence="11">ATCC 25592 / DSM 43247 / BCRC 13721 / JCM 3198 / KCTC 3076 / NBRC 16047 / NCTC 10667</strain>
    </source>
</reference>
<proteinExistence type="predicted"/>
<evidence type="ECO:0000313" key="11">
    <source>
        <dbReference type="Proteomes" id="UP000001219"/>
    </source>
</evidence>
<dbReference type="AlphaFoldDB" id="D0L4W4"/>
<organism evidence="10 11">
    <name type="scientific">Gordonia bronchialis (strain ATCC 25592 / DSM 43247 / BCRC 13721 / JCM 3198 / KCTC 3076 / NBRC 16047 / NCTC 10667)</name>
    <name type="common">Rhodococcus bronchialis</name>
    <dbReference type="NCBI Taxonomy" id="526226"/>
    <lineage>
        <taxon>Bacteria</taxon>
        <taxon>Bacillati</taxon>
        <taxon>Actinomycetota</taxon>
        <taxon>Actinomycetes</taxon>
        <taxon>Mycobacteriales</taxon>
        <taxon>Gordoniaceae</taxon>
        <taxon>Gordonia</taxon>
    </lineage>
</organism>
<accession>D0L4W4</accession>
<evidence type="ECO:0000313" key="10">
    <source>
        <dbReference type="EMBL" id="ACY20416.1"/>
    </source>
</evidence>
<evidence type="ECO:0000256" key="7">
    <source>
        <dbReference type="SAM" id="MobiDB-lite"/>
    </source>
</evidence>
<evidence type="ECO:0000256" key="5">
    <source>
        <dbReference type="ARBA" id="ARBA00022777"/>
    </source>
</evidence>
<dbReference type="InterPro" id="IPR008271">
    <property type="entry name" value="Ser/Thr_kinase_AS"/>
</dbReference>
<dbReference type="RefSeq" id="WP_012832993.1">
    <property type="nucleotide sequence ID" value="NC_013441.1"/>
</dbReference>
<feature type="transmembrane region" description="Helical" evidence="8">
    <location>
        <begin position="401"/>
        <end position="420"/>
    </location>
</feature>
<dbReference type="PANTHER" id="PTHR43289">
    <property type="entry name" value="MITOGEN-ACTIVATED PROTEIN KINASE KINASE KINASE 20-RELATED"/>
    <property type="match status" value="1"/>
</dbReference>
<keyword evidence="2 10" id="KW-0723">Serine/threonine-protein kinase</keyword>
<evidence type="ECO:0000256" key="8">
    <source>
        <dbReference type="SAM" id="Phobius"/>
    </source>
</evidence>
<dbReference type="InterPro" id="IPR011009">
    <property type="entry name" value="Kinase-like_dom_sf"/>
</dbReference>
<dbReference type="eggNOG" id="COG0515">
    <property type="taxonomic scope" value="Bacteria"/>
</dbReference>
<dbReference type="InterPro" id="IPR000719">
    <property type="entry name" value="Prot_kinase_dom"/>
</dbReference>
<dbReference type="Gene3D" id="3.30.200.20">
    <property type="entry name" value="Phosphorylase Kinase, domain 1"/>
    <property type="match status" value="1"/>
</dbReference>
<feature type="region of interest" description="Disordered" evidence="7">
    <location>
        <begin position="756"/>
        <end position="776"/>
    </location>
</feature>
<sequence>MRLLGSGGMGEVYLATHPRLPRNDALKVLAPHYSGNDEFRQRFSREADIASGLDHPSIVKIYDRGEADDRLWISMQYVPGVDAHDLLVAEGPMPLDAVVAISAAVGSALDHAHGHGMIHRDVKPRNILIDTTANPRRVMLADFGIARPTDETHGLTATNLTIGTMNYTSPEQISESHIDGRADQYSLACTVYELLTGAPPFVGKGVANIIHLQLNAPPPDVRQQRPDLPAGVADAIARALQKDPGRRFGSCAEFEGALVASRQPAPAVRRPAGPSSSGSVPAPTGGADTGGAAMGPQSTPQSISGPQRAASSAMPSGPTMGGTPGSGPSFAPTMSGPLAGGVGNGTAGTRPPSAPFRDAEPGQQNPAARIAGARSSGEVHAPTQARPLLPAARRTHTRRNVLIGAVIVAVVAAVVVALVLRSTGPDDAAPADQLAAELTDQAITFAKQESATYNGTVNDYGTVYTLRDFTVTAAGDAAGMVETAGHTVEFRELDDKMFGKSNEAYWREEFTAVSEYWPLDYAAMARGWVRLGPDQFLNLGKILAPEAIASQMIWGTRPEPQHNPNAEPGARVEPASTQTVERDGDVYTAGEAEFTIDGNRVTKIGGRLSALAPALVDLTVSTSHSPDEVYSTFRTEQPQMLRTPAPWLRLPSGRQSDSFLVTQSCAGTCQLDYALYADFPGTTERGSVTNHIVTRIEVNGRPVGTRCDEWRSVLFNTAVRYRCTVSGTADDRSAELAPRLDAVHVHRIRSADIRDDDQCEPGGVERRGPGRLGGERSVCTERGATLQLVHLCQRVESDDRDRSRPF</sequence>
<feature type="compositionally biased region" description="Low complexity" evidence="7">
    <location>
        <begin position="271"/>
        <end position="286"/>
    </location>
</feature>
<name>D0L4W4_GORB4</name>
<gene>
    <name evidence="10" type="ordered locus">Gbro_1108</name>
</gene>
<evidence type="ECO:0000256" key="3">
    <source>
        <dbReference type="ARBA" id="ARBA00022679"/>
    </source>
</evidence>
<feature type="region of interest" description="Disordered" evidence="7">
    <location>
        <begin position="261"/>
        <end position="392"/>
    </location>
</feature>
<dbReference type="STRING" id="526226.Gbro_1108"/>
<keyword evidence="8" id="KW-0472">Membrane</keyword>
<dbReference type="SMART" id="SM00220">
    <property type="entry name" value="S_TKc"/>
    <property type="match status" value="1"/>
</dbReference>
<keyword evidence="3" id="KW-0808">Transferase</keyword>
<dbReference type="CDD" id="cd14014">
    <property type="entry name" value="STKc_PknB_like"/>
    <property type="match status" value="1"/>
</dbReference>
<dbReference type="KEGG" id="gbr:Gbro_1108"/>
<keyword evidence="4" id="KW-0547">Nucleotide-binding</keyword>
<reference evidence="11" key="1">
    <citation type="submission" date="2009-10" db="EMBL/GenBank/DDBJ databases">
        <title>The complete chromosome of Gordonia bronchialis DSM 43247.</title>
        <authorList>
            <consortium name="US DOE Joint Genome Institute (JGI-PGF)"/>
            <person name="Lucas S."/>
            <person name="Copeland A."/>
            <person name="Lapidus A."/>
            <person name="Glavina del Rio T."/>
            <person name="Dalin E."/>
            <person name="Tice H."/>
            <person name="Bruce D."/>
            <person name="Goodwin L."/>
            <person name="Pitluck S."/>
            <person name="Kyrpides N."/>
            <person name="Mavromatis K."/>
            <person name="Ivanova N."/>
            <person name="Ovchinnikova G."/>
            <person name="Saunders E."/>
            <person name="Brettin T."/>
            <person name="Detter J.C."/>
            <person name="Han C."/>
            <person name="Larimer F."/>
            <person name="Land M."/>
            <person name="Hauser L."/>
            <person name="Markowitz V."/>
            <person name="Cheng J.-F."/>
            <person name="Hugenholtz P."/>
            <person name="Woyke T."/>
            <person name="Wu D."/>
            <person name="Jando M."/>
            <person name="Schneider S."/>
            <person name="Goeker M."/>
            <person name="Klenk H.-P."/>
            <person name="Eisen J.A."/>
        </authorList>
    </citation>
    <scope>NUCLEOTIDE SEQUENCE [LARGE SCALE GENOMIC DNA]</scope>
    <source>
        <strain evidence="11">ATCC 25592 / DSM 43247 / BCRC 13721 / JCM 3198 / KCTC 3076 / NBRC 16047 / NCTC 10667</strain>
    </source>
</reference>
<evidence type="ECO:0000259" key="9">
    <source>
        <dbReference type="PROSITE" id="PS50011"/>
    </source>
</evidence>
<keyword evidence="5 10" id="KW-0418">Kinase</keyword>
<feature type="domain" description="Protein kinase" evidence="9">
    <location>
        <begin position="1"/>
        <end position="259"/>
    </location>
</feature>
<keyword evidence="6" id="KW-0067">ATP-binding</keyword>
<dbReference type="Pfam" id="PF00069">
    <property type="entry name" value="Pkinase"/>
    <property type="match status" value="1"/>
</dbReference>
<dbReference type="GO" id="GO:0004674">
    <property type="term" value="F:protein serine/threonine kinase activity"/>
    <property type="evidence" value="ECO:0007669"/>
    <property type="project" value="UniProtKB-KW"/>
</dbReference>
<keyword evidence="8" id="KW-0812">Transmembrane</keyword>
<dbReference type="GO" id="GO:0005524">
    <property type="term" value="F:ATP binding"/>
    <property type="evidence" value="ECO:0007669"/>
    <property type="project" value="UniProtKB-KW"/>
</dbReference>
<keyword evidence="8" id="KW-1133">Transmembrane helix</keyword>
<evidence type="ECO:0000256" key="6">
    <source>
        <dbReference type="ARBA" id="ARBA00022840"/>
    </source>
</evidence>
<dbReference type="EMBL" id="CP001802">
    <property type="protein sequence ID" value="ACY20416.1"/>
    <property type="molecule type" value="Genomic_DNA"/>
</dbReference>
<feature type="region of interest" description="Disordered" evidence="7">
    <location>
        <begin position="557"/>
        <end position="580"/>
    </location>
</feature>
<dbReference type="PANTHER" id="PTHR43289:SF6">
    <property type="entry name" value="SERINE_THREONINE-PROTEIN KINASE NEKL-3"/>
    <property type="match status" value="1"/>
</dbReference>
<dbReference type="SUPFAM" id="SSF56112">
    <property type="entry name" value="Protein kinase-like (PK-like)"/>
    <property type="match status" value="1"/>
</dbReference>
<dbReference type="PROSITE" id="PS50011">
    <property type="entry name" value="PROTEIN_KINASE_DOM"/>
    <property type="match status" value="1"/>
</dbReference>